<feature type="compositionally biased region" description="Polar residues" evidence="1">
    <location>
        <begin position="1"/>
        <end position="10"/>
    </location>
</feature>
<proteinExistence type="predicted"/>
<name>A0AAD9JT33_9ANNE</name>
<keyword evidence="3" id="KW-1185">Reference proteome</keyword>
<dbReference type="EMBL" id="JAODUP010000162">
    <property type="protein sequence ID" value="KAK2158884.1"/>
    <property type="molecule type" value="Genomic_DNA"/>
</dbReference>
<reference evidence="2" key="1">
    <citation type="journal article" date="2023" name="Mol. Biol. Evol.">
        <title>Third-Generation Sequencing Reveals the Adaptive Role of the Epigenome in Three Deep-Sea Polychaetes.</title>
        <authorList>
            <person name="Perez M."/>
            <person name="Aroh O."/>
            <person name="Sun Y."/>
            <person name="Lan Y."/>
            <person name="Juniper S.K."/>
            <person name="Young C.R."/>
            <person name="Angers B."/>
            <person name="Qian P.Y."/>
        </authorList>
    </citation>
    <scope>NUCLEOTIDE SEQUENCE</scope>
    <source>
        <strain evidence="2">P08H-3</strain>
    </source>
</reference>
<evidence type="ECO:0000256" key="1">
    <source>
        <dbReference type="SAM" id="MobiDB-lite"/>
    </source>
</evidence>
<dbReference type="AlphaFoldDB" id="A0AAD9JT33"/>
<sequence>MNDSGRGKNNWSRRGSWRGRGRCCQGRGSWQNRDRGNGFHGNRGQWQGKNNSSQHQLSFEGSKDLFCSQSSQPHMIQTTLLDMHTPYKGWNLYFPEQGI</sequence>
<gene>
    <name evidence="2" type="ORF">LSH36_162g05037</name>
</gene>
<feature type="compositionally biased region" description="Polar residues" evidence="1">
    <location>
        <begin position="44"/>
        <end position="56"/>
    </location>
</feature>
<feature type="non-terminal residue" evidence="2">
    <location>
        <position position="1"/>
    </location>
</feature>
<dbReference type="Proteomes" id="UP001208570">
    <property type="component" value="Unassembled WGS sequence"/>
</dbReference>
<evidence type="ECO:0000313" key="3">
    <source>
        <dbReference type="Proteomes" id="UP001208570"/>
    </source>
</evidence>
<feature type="compositionally biased region" description="Low complexity" evidence="1">
    <location>
        <begin position="22"/>
        <end position="31"/>
    </location>
</feature>
<accession>A0AAD9JT33</accession>
<feature type="region of interest" description="Disordered" evidence="1">
    <location>
        <begin position="1"/>
        <end position="56"/>
    </location>
</feature>
<evidence type="ECO:0000313" key="2">
    <source>
        <dbReference type="EMBL" id="KAK2158884.1"/>
    </source>
</evidence>
<protein>
    <submittedName>
        <fullName evidence="2">Uncharacterized protein</fullName>
    </submittedName>
</protein>
<organism evidence="2 3">
    <name type="scientific">Paralvinella palmiformis</name>
    <dbReference type="NCBI Taxonomy" id="53620"/>
    <lineage>
        <taxon>Eukaryota</taxon>
        <taxon>Metazoa</taxon>
        <taxon>Spiralia</taxon>
        <taxon>Lophotrochozoa</taxon>
        <taxon>Annelida</taxon>
        <taxon>Polychaeta</taxon>
        <taxon>Sedentaria</taxon>
        <taxon>Canalipalpata</taxon>
        <taxon>Terebellida</taxon>
        <taxon>Terebelliformia</taxon>
        <taxon>Alvinellidae</taxon>
        <taxon>Paralvinella</taxon>
    </lineage>
</organism>
<comment type="caution">
    <text evidence="2">The sequence shown here is derived from an EMBL/GenBank/DDBJ whole genome shotgun (WGS) entry which is preliminary data.</text>
</comment>